<gene>
    <name evidence="2" type="ORF">O4H49_04615</name>
</gene>
<dbReference type="EMBL" id="JAPWGY010000001">
    <property type="protein sequence ID" value="MCZ4280048.1"/>
    <property type="molecule type" value="Genomic_DNA"/>
</dbReference>
<evidence type="ECO:0000313" key="2">
    <source>
        <dbReference type="EMBL" id="MCZ4280048.1"/>
    </source>
</evidence>
<comment type="caution">
    <text evidence="2">The sequence shown here is derived from an EMBL/GenBank/DDBJ whole genome shotgun (WGS) entry which is preliminary data.</text>
</comment>
<accession>A0ABT4LG26</accession>
<dbReference type="RefSeq" id="WP_269422241.1">
    <property type="nucleotide sequence ID" value="NZ_JAPWGY010000001.1"/>
</dbReference>
<dbReference type="PANTHER" id="PTHR30222:SF2">
    <property type="entry name" value="ABC TRANSPORTER SUBSTRATE-BINDING PROTEIN"/>
    <property type="match status" value="1"/>
</dbReference>
<keyword evidence="3" id="KW-1185">Reference proteome</keyword>
<protein>
    <submittedName>
        <fullName evidence="2">Extracellular solute-binding protein</fullName>
    </submittedName>
</protein>
<name>A0ABT4LG26_9PROT</name>
<reference evidence="2" key="1">
    <citation type="submission" date="2022-12" db="EMBL/GenBank/DDBJ databases">
        <title>Bacterial isolates from different developmental stages of Nematostella vectensis.</title>
        <authorList>
            <person name="Fraune S."/>
        </authorList>
    </citation>
    <scope>NUCLEOTIDE SEQUENCE</scope>
    <source>
        <strain evidence="2">G21630-S1</strain>
    </source>
</reference>
<dbReference type="Gene3D" id="3.40.190.10">
    <property type="entry name" value="Periplasmic binding protein-like II"/>
    <property type="match status" value="2"/>
</dbReference>
<evidence type="ECO:0000313" key="3">
    <source>
        <dbReference type="Proteomes" id="UP001069802"/>
    </source>
</evidence>
<keyword evidence="1" id="KW-0732">Signal</keyword>
<sequence>MKNNLDGCFWAIIGLMLLGTSGCVRSTSPSSFVVTSWGGAYGISQEKAYIKPFQEEHPDKKIELITGSFTAINDLRYQAKQNAIIWDVVDMLPGAAMVACDEGLLVEIDLDKDLYPAPDGTPASKDFYPALQLSKTSKNCFVPMVAYSTHFAYPTGQWGEKHPTELADFFDLKKFPGKRGLFKGATNNLEWALLADGVLPDQLYQTLSTSEGKKRAFAKLDTIKDHIVWWEKGIEPGIFLKEKQVAMTSIYNGRSYQAEIEQGQSISTLWDWQSLELEGWVIPKGTPDLELALEFIRYSSNTPALARQASYIAHGPARRSSIPFVGKHYTSGKDMLPYIPTTPERMSRSLVPDAIWWVDNEDEMERLFNTWLKH</sequence>
<dbReference type="PANTHER" id="PTHR30222">
    <property type="entry name" value="SPERMIDINE/PUTRESCINE-BINDING PERIPLASMIC PROTEIN"/>
    <property type="match status" value="1"/>
</dbReference>
<dbReference type="SUPFAM" id="SSF53850">
    <property type="entry name" value="Periplasmic binding protein-like II"/>
    <property type="match status" value="1"/>
</dbReference>
<dbReference type="Proteomes" id="UP001069802">
    <property type="component" value="Unassembled WGS sequence"/>
</dbReference>
<dbReference type="Pfam" id="PF13416">
    <property type="entry name" value="SBP_bac_8"/>
    <property type="match status" value="1"/>
</dbReference>
<organism evidence="2 3">
    <name type="scientific">Kiloniella laminariae</name>
    <dbReference type="NCBI Taxonomy" id="454162"/>
    <lineage>
        <taxon>Bacteria</taxon>
        <taxon>Pseudomonadati</taxon>
        <taxon>Pseudomonadota</taxon>
        <taxon>Alphaproteobacteria</taxon>
        <taxon>Rhodospirillales</taxon>
        <taxon>Kiloniellaceae</taxon>
        <taxon>Kiloniella</taxon>
    </lineage>
</organism>
<evidence type="ECO:0000256" key="1">
    <source>
        <dbReference type="ARBA" id="ARBA00022729"/>
    </source>
</evidence>
<dbReference type="InterPro" id="IPR006059">
    <property type="entry name" value="SBP"/>
</dbReference>
<proteinExistence type="predicted"/>
<dbReference type="PROSITE" id="PS51257">
    <property type="entry name" value="PROKAR_LIPOPROTEIN"/>
    <property type="match status" value="1"/>
</dbReference>